<evidence type="ECO:0000313" key="3">
    <source>
        <dbReference type="Proteomes" id="UP000015101"/>
    </source>
</evidence>
<sequence length="149" mass="16701">MVTKYGSEVSINQEVSVMLTCTHNSQLIPDQLHTAQSLMYPRNEGSVGQLSDQSTPQPIVDQNLFFNFKYVESELMLSSCSVNKMHRQMLPSNSIVDEEGITKDMHHALYISHCSSAFVHHALFIMHSSPCTVHHALFTMNCLPSAVPH</sequence>
<gene>
    <name evidence="2" type="primary">20198238</name>
    <name evidence="1" type="ORF">HELRODRAFT_159280</name>
</gene>
<reference evidence="1 3" key="2">
    <citation type="journal article" date="2013" name="Nature">
        <title>Insights into bilaterian evolution from three spiralian genomes.</title>
        <authorList>
            <person name="Simakov O."/>
            <person name="Marletaz F."/>
            <person name="Cho S.J."/>
            <person name="Edsinger-Gonzales E."/>
            <person name="Havlak P."/>
            <person name="Hellsten U."/>
            <person name="Kuo D.H."/>
            <person name="Larsson T."/>
            <person name="Lv J."/>
            <person name="Arendt D."/>
            <person name="Savage R."/>
            <person name="Osoegawa K."/>
            <person name="de Jong P."/>
            <person name="Grimwood J."/>
            <person name="Chapman J.A."/>
            <person name="Shapiro H."/>
            <person name="Aerts A."/>
            <person name="Otillar R.P."/>
            <person name="Terry A.Y."/>
            <person name="Boore J.L."/>
            <person name="Grigoriev I.V."/>
            <person name="Lindberg D.R."/>
            <person name="Seaver E.C."/>
            <person name="Weisblat D.A."/>
            <person name="Putnam N.H."/>
            <person name="Rokhsar D.S."/>
        </authorList>
    </citation>
    <scope>NUCLEOTIDE SEQUENCE</scope>
</reference>
<keyword evidence="3" id="KW-1185">Reference proteome</keyword>
<proteinExistence type="predicted"/>
<dbReference type="EMBL" id="KB095811">
    <property type="protein sequence ID" value="ESO12696.1"/>
    <property type="molecule type" value="Genomic_DNA"/>
</dbReference>
<dbReference type="CTD" id="20198238"/>
<dbReference type="Proteomes" id="UP000015101">
    <property type="component" value="Unassembled WGS sequence"/>
</dbReference>
<dbReference type="GeneID" id="20198238"/>
<evidence type="ECO:0000313" key="1">
    <source>
        <dbReference type="EMBL" id="ESO12696.1"/>
    </source>
</evidence>
<name>T1ENT8_HELRO</name>
<dbReference type="RefSeq" id="XP_009009416.1">
    <property type="nucleotide sequence ID" value="XM_009011168.1"/>
</dbReference>
<reference evidence="2" key="3">
    <citation type="submission" date="2015-06" db="UniProtKB">
        <authorList>
            <consortium name="EnsemblMetazoa"/>
        </authorList>
    </citation>
    <scope>IDENTIFICATION</scope>
</reference>
<dbReference type="EMBL" id="AMQM01000214">
    <property type="status" value="NOT_ANNOTATED_CDS"/>
    <property type="molecule type" value="Genomic_DNA"/>
</dbReference>
<protein>
    <submittedName>
        <fullName evidence="1 2">Uncharacterized protein</fullName>
    </submittedName>
</protein>
<dbReference type="EnsemblMetazoa" id="HelroT159280">
    <property type="protein sequence ID" value="HelroP159280"/>
    <property type="gene ID" value="HelroG159280"/>
</dbReference>
<dbReference type="KEGG" id="hro:HELRODRAFT_159280"/>
<accession>T1ENT8</accession>
<evidence type="ECO:0000313" key="2">
    <source>
        <dbReference type="EnsemblMetazoa" id="HelroP159280"/>
    </source>
</evidence>
<reference evidence="3" key="1">
    <citation type="submission" date="2012-12" db="EMBL/GenBank/DDBJ databases">
        <authorList>
            <person name="Hellsten U."/>
            <person name="Grimwood J."/>
            <person name="Chapman J.A."/>
            <person name="Shapiro H."/>
            <person name="Aerts A."/>
            <person name="Otillar R.P."/>
            <person name="Terry A.Y."/>
            <person name="Boore J.L."/>
            <person name="Simakov O."/>
            <person name="Marletaz F."/>
            <person name="Cho S.-J."/>
            <person name="Edsinger-Gonzales E."/>
            <person name="Havlak P."/>
            <person name="Kuo D.-H."/>
            <person name="Larsson T."/>
            <person name="Lv J."/>
            <person name="Arendt D."/>
            <person name="Savage R."/>
            <person name="Osoegawa K."/>
            <person name="de Jong P."/>
            <person name="Lindberg D.R."/>
            <person name="Seaver E.C."/>
            <person name="Weisblat D.A."/>
            <person name="Putnam N.H."/>
            <person name="Grigoriev I.V."/>
            <person name="Rokhsar D.S."/>
        </authorList>
    </citation>
    <scope>NUCLEOTIDE SEQUENCE</scope>
</reference>
<dbReference type="HOGENOM" id="CLU_1751672_0_0_1"/>
<dbReference type="AlphaFoldDB" id="T1ENT8"/>
<dbReference type="InParanoid" id="T1ENT8"/>
<organism evidence="2 3">
    <name type="scientific">Helobdella robusta</name>
    <name type="common">Californian leech</name>
    <dbReference type="NCBI Taxonomy" id="6412"/>
    <lineage>
        <taxon>Eukaryota</taxon>
        <taxon>Metazoa</taxon>
        <taxon>Spiralia</taxon>
        <taxon>Lophotrochozoa</taxon>
        <taxon>Annelida</taxon>
        <taxon>Clitellata</taxon>
        <taxon>Hirudinea</taxon>
        <taxon>Rhynchobdellida</taxon>
        <taxon>Glossiphoniidae</taxon>
        <taxon>Helobdella</taxon>
    </lineage>
</organism>